<dbReference type="InterPro" id="IPR016181">
    <property type="entry name" value="Acyl_CoA_acyltransferase"/>
</dbReference>
<protein>
    <submittedName>
        <fullName evidence="1">Uncharacterized protein</fullName>
    </submittedName>
</protein>
<gene>
    <name evidence="1" type="ORF">AA314_01555</name>
    <name evidence="2" type="ORF">ATI61_104653</name>
</gene>
<dbReference type="Gene3D" id="3.40.630.30">
    <property type="match status" value="1"/>
</dbReference>
<dbReference type="Proteomes" id="UP000035579">
    <property type="component" value="Chromosome"/>
</dbReference>
<name>A0AAC8Q2Q7_9BACT</name>
<proteinExistence type="predicted"/>
<dbReference type="Proteomes" id="UP000256345">
    <property type="component" value="Unassembled WGS sequence"/>
</dbReference>
<accession>A0AAC8Q2Q7</accession>
<sequence>MDINRGSHHVKRDTAAYRFMLAEGELRTSAITLHRQRYMEVGFMPPDFQDPYEKGSRYFVARHEATQRTVGVCRLVLQELWTLPTYHHFELFEHERRGLEQLKPGTSAELGALTKVPGHWGVTAGLMATALAHAATLGMSQVLCCSDQRLFHSVRAHLGLSPRVIGRERLFYGSIKIPCVLNISETLEQLALPPGAQEGVSAPGRAA</sequence>
<reference evidence="2 4" key="2">
    <citation type="submission" date="2018-08" db="EMBL/GenBank/DDBJ databases">
        <title>Genomic Encyclopedia of Archaeal and Bacterial Type Strains, Phase II (KMG-II): from individual species to whole genera.</title>
        <authorList>
            <person name="Goeker M."/>
        </authorList>
    </citation>
    <scope>NUCLEOTIDE SEQUENCE [LARGE SCALE GENOMIC DNA]</scope>
    <source>
        <strain evidence="2 4">DSM 2261</strain>
    </source>
</reference>
<dbReference type="KEGG" id="age:AA314_01555"/>
<keyword evidence="4" id="KW-1185">Reference proteome</keyword>
<dbReference type="SUPFAM" id="SSF55729">
    <property type="entry name" value="Acyl-CoA N-acyltransferases (Nat)"/>
    <property type="match status" value="1"/>
</dbReference>
<dbReference type="EMBL" id="QUMU01000004">
    <property type="protein sequence ID" value="REG33362.1"/>
    <property type="molecule type" value="Genomic_DNA"/>
</dbReference>
<evidence type="ECO:0000313" key="4">
    <source>
        <dbReference type="Proteomes" id="UP000256345"/>
    </source>
</evidence>
<dbReference type="EMBL" id="CP011509">
    <property type="protein sequence ID" value="AKI99928.1"/>
    <property type="molecule type" value="Genomic_DNA"/>
</dbReference>
<evidence type="ECO:0000313" key="1">
    <source>
        <dbReference type="EMBL" id="AKI99928.1"/>
    </source>
</evidence>
<dbReference type="AlphaFoldDB" id="A0AAC8Q2Q7"/>
<organism evidence="1 3">
    <name type="scientific">Archangium gephyra</name>
    <dbReference type="NCBI Taxonomy" id="48"/>
    <lineage>
        <taxon>Bacteria</taxon>
        <taxon>Pseudomonadati</taxon>
        <taxon>Myxococcota</taxon>
        <taxon>Myxococcia</taxon>
        <taxon>Myxococcales</taxon>
        <taxon>Cystobacterineae</taxon>
        <taxon>Archangiaceae</taxon>
        <taxon>Archangium</taxon>
    </lineage>
</organism>
<reference evidence="1 3" key="1">
    <citation type="submission" date="2015-05" db="EMBL/GenBank/DDBJ databases">
        <title>Genome assembly of Archangium gephyra DSM 2261.</title>
        <authorList>
            <person name="Sharma G."/>
            <person name="Subramanian S."/>
        </authorList>
    </citation>
    <scope>NUCLEOTIDE SEQUENCE [LARGE SCALE GENOMIC DNA]</scope>
    <source>
        <strain evidence="1 3">DSM 2261</strain>
    </source>
</reference>
<evidence type="ECO:0000313" key="2">
    <source>
        <dbReference type="EMBL" id="REG33362.1"/>
    </source>
</evidence>
<evidence type="ECO:0000313" key="3">
    <source>
        <dbReference type="Proteomes" id="UP000035579"/>
    </source>
</evidence>